<dbReference type="AlphaFoldDB" id="A0A0C3B3F9"/>
<dbReference type="PROSITE" id="PS50172">
    <property type="entry name" value="BRCT"/>
    <property type="match status" value="1"/>
</dbReference>
<feature type="compositionally biased region" description="Polar residues" evidence="1">
    <location>
        <begin position="231"/>
        <end position="246"/>
    </location>
</feature>
<dbReference type="InterPro" id="IPR036420">
    <property type="entry name" value="BRCT_dom_sf"/>
</dbReference>
<gene>
    <name evidence="3" type="ORF">M408DRAFT_25190</name>
</gene>
<reference evidence="4" key="2">
    <citation type="submission" date="2015-01" db="EMBL/GenBank/DDBJ databases">
        <title>Evolutionary Origins and Diversification of the Mycorrhizal Mutualists.</title>
        <authorList>
            <consortium name="DOE Joint Genome Institute"/>
            <consortium name="Mycorrhizal Genomics Consortium"/>
            <person name="Kohler A."/>
            <person name="Kuo A."/>
            <person name="Nagy L.G."/>
            <person name="Floudas D."/>
            <person name="Copeland A."/>
            <person name="Barry K.W."/>
            <person name="Cichocki N."/>
            <person name="Veneault-Fourrey C."/>
            <person name="LaButti K."/>
            <person name="Lindquist E.A."/>
            <person name="Lipzen A."/>
            <person name="Lundell T."/>
            <person name="Morin E."/>
            <person name="Murat C."/>
            <person name="Riley R."/>
            <person name="Ohm R."/>
            <person name="Sun H."/>
            <person name="Tunlid A."/>
            <person name="Henrissat B."/>
            <person name="Grigoriev I.V."/>
            <person name="Hibbett D.S."/>
            <person name="Martin F."/>
        </authorList>
    </citation>
    <scope>NUCLEOTIDE SEQUENCE [LARGE SCALE GENOMIC DNA]</scope>
    <source>
        <strain evidence="4">MAFF 305830</strain>
    </source>
</reference>
<proteinExistence type="predicted"/>
<feature type="compositionally biased region" description="Polar residues" evidence="1">
    <location>
        <begin position="318"/>
        <end position="329"/>
    </location>
</feature>
<name>A0A0C3B3F9_SERVB</name>
<feature type="region of interest" description="Disordered" evidence="1">
    <location>
        <begin position="214"/>
        <end position="246"/>
    </location>
</feature>
<feature type="domain" description="BRCT" evidence="2">
    <location>
        <begin position="28"/>
        <end position="99"/>
    </location>
</feature>
<accession>A0A0C3B3F9</accession>
<feature type="region of interest" description="Disordered" evidence="1">
    <location>
        <begin position="300"/>
        <end position="346"/>
    </location>
</feature>
<evidence type="ECO:0000313" key="4">
    <source>
        <dbReference type="Proteomes" id="UP000054097"/>
    </source>
</evidence>
<feature type="compositionally biased region" description="Low complexity" evidence="1">
    <location>
        <begin position="330"/>
        <end position="341"/>
    </location>
</feature>
<dbReference type="Proteomes" id="UP000054097">
    <property type="component" value="Unassembled WGS sequence"/>
</dbReference>
<dbReference type="InterPro" id="IPR001357">
    <property type="entry name" value="BRCT_dom"/>
</dbReference>
<evidence type="ECO:0000313" key="3">
    <source>
        <dbReference type="EMBL" id="KIM26719.1"/>
    </source>
</evidence>
<dbReference type="OrthoDB" id="3161674at2759"/>
<organism evidence="3 4">
    <name type="scientific">Serendipita vermifera MAFF 305830</name>
    <dbReference type="NCBI Taxonomy" id="933852"/>
    <lineage>
        <taxon>Eukaryota</taxon>
        <taxon>Fungi</taxon>
        <taxon>Dikarya</taxon>
        <taxon>Basidiomycota</taxon>
        <taxon>Agaricomycotina</taxon>
        <taxon>Agaricomycetes</taxon>
        <taxon>Sebacinales</taxon>
        <taxon>Serendipitaceae</taxon>
        <taxon>Serendipita</taxon>
    </lineage>
</organism>
<dbReference type="HOGENOM" id="CLU_627249_0_0_1"/>
<dbReference type="SUPFAM" id="SSF52113">
    <property type="entry name" value="BRCT domain"/>
    <property type="match status" value="1"/>
</dbReference>
<evidence type="ECO:0000256" key="1">
    <source>
        <dbReference type="SAM" id="MobiDB-lite"/>
    </source>
</evidence>
<evidence type="ECO:0000259" key="2">
    <source>
        <dbReference type="PROSITE" id="PS50172"/>
    </source>
</evidence>
<dbReference type="EMBL" id="KN824304">
    <property type="protein sequence ID" value="KIM26719.1"/>
    <property type="molecule type" value="Genomic_DNA"/>
</dbReference>
<sequence length="474" mass="53115">MEPTKKLFLHEDGEPFSFTIHPQLNNADQVERLIMLQGGSLIDWNHISKADFMIIPPFRGDAWQLTTSAKRFGVIAVDQSWLFHSAFAEKILPLYTFQPGVGEDKDVETRDIRALVSCIANSKNIYGPAFPFIHMARKYPHRTSRQFQELYEQNKQAIDESVAKITGKRLDTGTRYPNSVESTPSMVSTIPLAEPSFRGPSQWLSLLPAPSIASLPRGADQESNQGGGSGVSQFSPNQRAPSEQAGSVVTAANSLWFDRQITPVGRLGSMSNPRESRDIEMPASMDDAPIHEDVGTQVAARQDVGNSSQEPRLLASPPSAQTSKPLSSANTGNNGGENDTNIVKPEEEFDHTDFFVYEYDAMRVWRGNHPLRRTTSLVNYWSEFTRETSVGKGRTVEEWVKLDEHHRITKPTMAFVEPHPTHHPAERAITEETSQPGTRRRLPRTNKGGIWVWTTSKDGKDRFEWIAKSHVPNE</sequence>
<keyword evidence="4" id="KW-1185">Reference proteome</keyword>
<reference evidence="3 4" key="1">
    <citation type="submission" date="2014-04" db="EMBL/GenBank/DDBJ databases">
        <authorList>
            <consortium name="DOE Joint Genome Institute"/>
            <person name="Kuo A."/>
            <person name="Zuccaro A."/>
            <person name="Kohler A."/>
            <person name="Nagy L.G."/>
            <person name="Floudas D."/>
            <person name="Copeland A."/>
            <person name="Barry K.W."/>
            <person name="Cichocki N."/>
            <person name="Veneault-Fourrey C."/>
            <person name="LaButti K."/>
            <person name="Lindquist E.A."/>
            <person name="Lipzen A."/>
            <person name="Lundell T."/>
            <person name="Morin E."/>
            <person name="Murat C."/>
            <person name="Sun H."/>
            <person name="Tunlid A."/>
            <person name="Henrissat B."/>
            <person name="Grigoriev I.V."/>
            <person name="Hibbett D.S."/>
            <person name="Martin F."/>
            <person name="Nordberg H.P."/>
            <person name="Cantor M.N."/>
            <person name="Hua S.X."/>
        </authorList>
    </citation>
    <scope>NUCLEOTIDE SEQUENCE [LARGE SCALE GENOMIC DNA]</scope>
    <source>
        <strain evidence="3 4">MAFF 305830</strain>
    </source>
</reference>
<protein>
    <recommendedName>
        <fullName evidence="2">BRCT domain-containing protein</fullName>
    </recommendedName>
</protein>